<reference evidence="7 8" key="1">
    <citation type="submission" date="2019-03" db="EMBL/GenBank/DDBJ databases">
        <title>Genomic Encyclopedia of Archaeal and Bacterial Type Strains, Phase II (KMG-II): from individual species to whole genera.</title>
        <authorList>
            <person name="Goeker M."/>
        </authorList>
    </citation>
    <scope>NUCLEOTIDE SEQUENCE [LARGE SCALE GENOMIC DNA]</scope>
    <source>
        <strain evidence="7 8">DSM 29467</strain>
    </source>
</reference>
<dbReference type="AlphaFoldDB" id="A0A4R7LFT3"/>
<name>A0A4R7LFT3_9RHOB</name>
<keyword evidence="4" id="KW-0472">Membrane</keyword>
<evidence type="ECO:0000256" key="3">
    <source>
        <dbReference type="ARBA" id="ARBA00022824"/>
    </source>
</evidence>
<proteinExistence type="predicted"/>
<feature type="chain" id="PRO_5021013488" evidence="5">
    <location>
        <begin position="27"/>
        <end position="457"/>
    </location>
</feature>
<organism evidence="7 8">
    <name type="scientific">Litoreibacter halocynthiae</name>
    <dbReference type="NCBI Taxonomy" id="1242689"/>
    <lineage>
        <taxon>Bacteria</taxon>
        <taxon>Pseudomonadati</taxon>
        <taxon>Pseudomonadota</taxon>
        <taxon>Alphaproteobacteria</taxon>
        <taxon>Rhodobacterales</taxon>
        <taxon>Roseobacteraceae</taxon>
        <taxon>Litoreibacter</taxon>
    </lineage>
</organism>
<dbReference type="Gene3D" id="3.40.50.1820">
    <property type="entry name" value="alpha/beta hydrolase"/>
    <property type="match status" value="1"/>
</dbReference>
<evidence type="ECO:0000313" key="8">
    <source>
        <dbReference type="Proteomes" id="UP000294563"/>
    </source>
</evidence>
<comment type="caution">
    <text evidence="7">The sequence shown here is derived from an EMBL/GenBank/DDBJ whole genome shotgun (WGS) entry which is preliminary data.</text>
</comment>
<keyword evidence="5" id="KW-0732">Signal</keyword>
<dbReference type="PANTHER" id="PTHR48182">
    <property type="entry name" value="PROTEIN SERAC1"/>
    <property type="match status" value="1"/>
</dbReference>
<dbReference type="PANTHER" id="PTHR48182:SF2">
    <property type="entry name" value="PROTEIN SERAC1"/>
    <property type="match status" value="1"/>
</dbReference>
<comment type="subcellular location">
    <subcellularLocation>
        <location evidence="1">Endoplasmic reticulum</location>
    </subcellularLocation>
    <subcellularLocation>
        <location evidence="2">Membrane</location>
    </subcellularLocation>
</comment>
<keyword evidence="8" id="KW-1185">Reference proteome</keyword>
<accession>A0A4R7LFT3</accession>
<dbReference type="EMBL" id="SOBH01000003">
    <property type="protein sequence ID" value="TDT74039.1"/>
    <property type="molecule type" value="Genomic_DNA"/>
</dbReference>
<dbReference type="GO" id="GO:0016787">
    <property type="term" value="F:hydrolase activity"/>
    <property type="evidence" value="ECO:0007669"/>
    <property type="project" value="UniProtKB-KW"/>
</dbReference>
<feature type="domain" description="AB hydrolase-1" evidence="6">
    <location>
        <begin position="45"/>
        <end position="227"/>
    </location>
</feature>
<gene>
    <name evidence="7" type="ORF">BDE40_2824</name>
</gene>
<evidence type="ECO:0000259" key="6">
    <source>
        <dbReference type="Pfam" id="PF12697"/>
    </source>
</evidence>
<dbReference type="RefSeq" id="WP_134015468.1">
    <property type="nucleotide sequence ID" value="NZ_SOBH01000003.1"/>
</dbReference>
<dbReference type="OrthoDB" id="500593at2"/>
<evidence type="ECO:0000256" key="1">
    <source>
        <dbReference type="ARBA" id="ARBA00004240"/>
    </source>
</evidence>
<keyword evidence="7" id="KW-0378">Hydrolase</keyword>
<protein>
    <submittedName>
        <fullName evidence="7">Alpha/beta hydrolase family protein</fullName>
    </submittedName>
</protein>
<dbReference type="SUPFAM" id="SSF53474">
    <property type="entry name" value="alpha/beta-Hydrolases"/>
    <property type="match status" value="1"/>
</dbReference>
<evidence type="ECO:0000256" key="5">
    <source>
        <dbReference type="SAM" id="SignalP"/>
    </source>
</evidence>
<dbReference type="InterPro" id="IPR029058">
    <property type="entry name" value="AB_hydrolase_fold"/>
</dbReference>
<evidence type="ECO:0000256" key="4">
    <source>
        <dbReference type="ARBA" id="ARBA00023136"/>
    </source>
</evidence>
<dbReference type="Pfam" id="PF12697">
    <property type="entry name" value="Abhydrolase_6"/>
    <property type="match status" value="1"/>
</dbReference>
<dbReference type="InterPro" id="IPR000073">
    <property type="entry name" value="AB_hydrolase_1"/>
</dbReference>
<feature type="signal peptide" evidence="5">
    <location>
        <begin position="1"/>
        <end position="26"/>
    </location>
</feature>
<dbReference type="InterPro" id="IPR052374">
    <property type="entry name" value="SERAC1"/>
</dbReference>
<evidence type="ECO:0000313" key="7">
    <source>
        <dbReference type="EMBL" id="TDT74039.1"/>
    </source>
</evidence>
<sequence>MIYSLKAVISCIAICFCTFLSFPVMAEATFVRPEDRNTPRNARLMVFVHGITSDGKAAWLNEESGAYWPQIVKDDDTFFGTDIIVYDYPSSYFGNGLSVSDLAAKFAEDMLAADGIDASTYDDVVFVAHSMGGLIVRRALLDSEVLRSITPAIFTFATPSGGSSLASVLDFFSSNSAVRDLRRSIDQEAGGADSFLVTLRNSWRNTHMARQTWSYCAFETIGTTKWLVFTAIPVDKLSAELLCDSGLTGIAANHSDIVRPINRFSHQHQQLVIWYIDTFPDSGLARRQEATEQVVIARCSTDHYGEDLYSTISSEIVRIGAQWRFTREMPQDWRQSFSAYIWELEPPKVLVLHYSCFQQGPETTEGRNESIVDFNNMLHELQTSGVKVVTFSRGFVRYPTFAHDNLALRDGLASHYSTDCQRLYAVPVPAKLEYATARELQEQFQDVVESALNSDCD</sequence>
<dbReference type="GO" id="GO:0016020">
    <property type="term" value="C:membrane"/>
    <property type="evidence" value="ECO:0007669"/>
    <property type="project" value="UniProtKB-SubCell"/>
</dbReference>
<keyword evidence="3" id="KW-0256">Endoplasmic reticulum</keyword>
<evidence type="ECO:0000256" key="2">
    <source>
        <dbReference type="ARBA" id="ARBA00004370"/>
    </source>
</evidence>
<dbReference type="Proteomes" id="UP000294563">
    <property type="component" value="Unassembled WGS sequence"/>
</dbReference>